<proteinExistence type="inferred from homology"/>
<comment type="caution">
    <text evidence="3">The sequence shown here is derived from an EMBL/GenBank/DDBJ whole genome shotgun (WGS) entry which is preliminary data.</text>
</comment>
<dbReference type="GO" id="GO:0005886">
    <property type="term" value="C:plasma membrane"/>
    <property type="evidence" value="ECO:0007669"/>
    <property type="project" value="TreeGrafter"/>
</dbReference>
<comment type="similarity">
    <text evidence="1">Belongs to the EFR3 family.</text>
</comment>
<feature type="region of interest" description="Disordered" evidence="2">
    <location>
        <begin position="700"/>
        <end position="722"/>
    </location>
</feature>
<name>A0AAD9JD25_9ANNE</name>
<dbReference type="PANTHER" id="PTHR12444">
    <property type="entry name" value="PROTEIN EFR3 HOMOLOG CMP44E"/>
    <property type="match status" value="1"/>
</dbReference>
<evidence type="ECO:0008006" key="5">
    <source>
        <dbReference type="Google" id="ProtNLM"/>
    </source>
</evidence>
<evidence type="ECO:0000256" key="1">
    <source>
        <dbReference type="ARBA" id="ARBA00010216"/>
    </source>
</evidence>
<dbReference type="PANTHER" id="PTHR12444:SF8">
    <property type="entry name" value="PROTEIN EFR3 HOMOLOG CMP44E"/>
    <property type="match status" value="1"/>
</dbReference>
<protein>
    <recommendedName>
        <fullName evidence="5">Protein EFR3 homolog B</fullName>
    </recommendedName>
</protein>
<dbReference type="GO" id="GO:0072659">
    <property type="term" value="P:protein localization to plasma membrane"/>
    <property type="evidence" value="ECO:0007669"/>
    <property type="project" value="TreeGrafter"/>
</dbReference>
<feature type="compositionally biased region" description="Low complexity" evidence="2">
    <location>
        <begin position="706"/>
        <end position="715"/>
    </location>
</feature>
<reference evidence="3" key="1">
    <citation type="journal article" date="2023" name="Mol. Biol. Evol.">
        <title>Third-Generation Sequencing Reveals the Adaptive Role of the Epigenome in Three Deep-Sea Polychaetes.</title>
        <authorList>
            <person name="Perez M."/>
            <person name="Aroh O."/>
            <person name="Sun Y."/>
            <person name="Lan Y."/>
            <person name="Juniper S.K."/>
            <person name="Young C.R."/>
            <person name="Angers B."/>
            <person name="Qian P.Y."/>
        </authorList>
    </citation>
    <scope>NUCLEOTIDE SEQUENCE</scope>
    <source>
        <strain evidence="3">P08H-3</strain>
    </source>
</reference>
<dbReference type="InterPro" id="IPR016024">
    <property type="entry name" value="ARM-type_fold"/>
</dbReference>
<accession>A0AAD9JD25</accession>
<sequence>MASARIAVILNRCCCGCCAALRPRYKRLVDNIFPADPQDGLVKSNMDKLTFFAMKSPEKLDRIGDYLAQRLSRDVSRQKHGFVVIAMEALDSLLVTCHAQSLNLFVESFLKMVQKLLEYNDPELQCLATASFIKFSNIEEDTPSYHRRYDFFVSKFSSLCHNNHENVETRMKLRLAGLQGLQGLVRKTVSDDLQVNLWDRTHMDKIVPSLLFNMHEYGSELSQTESPKDDEHPVVVAENVFRDLVCRASYGNINAVLKPVLTHLDNHNLWVPNQFAVKCFKIIMYSVQAQYGYAVVQLLMTHLDDNSKKDAKIKASIVNVLSETVLIAAGGSIGPSVLDVFNTLLRHLQLSVNATIDSEEQKNDENRFQDAIINTIGEFANNLPDYQKIEIMMFIMSKMPMPSEYENSSKTVLLQTMLMKTLLKVATKYKTVLINNAFPQSFLEPLLRMSLNQDAGIRRIVQKIIHTLLDRHDNLRKLETVRIPNDIAALDLTVEKPPRQDIMFMKKNGSLFYWHIYENIQMPSNHVYNLEVLYCTMALLCIETGGDEVLMELINLALGIQQMGIKSDLPMTHKCAVQALVAAFLNLISQLTAIPALCQHILQIIEVRKKEAPHYLPEIAFNRQNTAKTMEDEVWGVDEKSYPSSDTTSERCMFSQELLCEALRNSGHDTSRLVTPFIAKPSGLDSTDLSKSGSDIHSISFELDSRSSTPASTRRPSPEEVTFESLKKVLETDPRTKEEEEKQQRKIYESFKSGAFEDIVARSEAKSQEFQEKLDEILDMIAEPPESPGGTPRKPHVEEQAVPIYEMQFPELFVY</sequence>
<keyword evidence="4" id="KW-1185">Reference proteome</keyword>
<dbReference type="InterPro" id="IPR051851">
    <property type="entry name" value="EFR3_Homologs"/>
</dbReference>
<evidence type="ECO:0000313" key="3">
    <source>
        <dbReference type="EMBL" id="KAK2150873.1"/>
    </source>
</evidence>
<gene>
    <name evidence="3" type="ORF">LSH36_384g01058</name>
</gene>
<dbReference type="SUPFAM" id="SSF48371">
    <property type="entry name" value="ARM repeat"/>
    <property type="match status" value="1"/>
</dbReference>
<dbReference type="InterPro" id="IPR049152">
    <property type="entry name" value="EFR3-like_ARM"/>
</dbReference>
<evidence type="ECO:0000313" key="4">
    <source>
        <dbReference type="Proteomes" id="UP001208570"/>
    </source>
</evidence>
<dbReference type="Proteomes" id="UP001208570">
    <property type="component" value="Unassembled WGS sequence"/>
</dbReference>
<dbReference type="Pfam" id="PF21052">
    <property type="entry name" value="EFR3_ARM"/>
    <property type="match status" value="1"/>
</dbReference>
<organism evidence="3 4">
    <name type="scientific">Paralvinella palmiformis</name>
    <dbReference type="NCBI Taxonomy" id="53620"/>
    <lineage>
        <taxon>Eukaryota</taxon>
        <taxon>Metazoa</taxon>
        <taxon>Spiralia</taxon>
        <taxon>Lophotrochozoa</taxon>
        <taxon>Annelida</taxon>
        <taxon>Polychaeta</taxon>
        <taxon>Sedentaria</taxon>
        <taxon>Canalipalpata</taxon>
        <taxon>Terebellida</taxon>
        <taxon>Terebelliformia</taxon>
        <taxon>Alvinellidae</taxon>
        <taxon>Paralvinella</taxon>
    </lineage>
</organism>
<evidence type="ECO:0000256" key="2">
    <source>
        <dbReference type="SAM" id="MobiDB-lite"/>
    </source>
</evidence>
<dbReference type="AlphaFoldDB" id="A0AAD9JD25"/>
<dbReference type="EMBL" id="JAODUP010000384">
    <property type="protein sequence ID" value="KAK2150873.1"/>
    <property type="molecule type" value="Genomic_DNA"/>
</dbReference>